<evidence type="ECO:0000259" key="2">
    <source>
        <dbReference type="Pfam" id="PF23584"/>
    </source>
</evidence>
<dbReference type="InterPro" id="IPR055560">
    <property type="entry name" value="DUF7136"/>
</dbReference>
<sequence>MHLPSRTAWSLLLSLISLGTVADAADSGIIEVDLLFPRNETYAPTEWMPFVFSIRNGELSKYISPLIEYRGWNTSDFGQNGFSYTHDNIKWVNWSSQDPYFVHNFRNDLRSEGTWRLDWKVFYVSCNERWKNLQSVGDPVLVNMTSRSITFTIKEGGQAVDLVAATANDKTCSDESIAAIKITGKTQSVPHREELPDNTCAVVGSPEPSASPCQVKVDSAVAASMTASLRAKLCDPLRTLNPPADCPEDSAAQRLAVAGVVCLAAAAGIIGFLA</sequence>
<organism evidence="3 4">
    <name type="scientific">Sordaria macrospora</name>
    <dbReference type="NCBI Taxonomy" id="5147"/>
    <lineage>
        <taxon>Eukaryota</taxon>
        <taxon>Fungi</taxon>
        <taxon>Dikarya</taxon>
        <taxon>Ascomycota</taxon>
        <taxon>Pezizomycotina</taxon>
        <taxon>Sordariomycetes</taxon>
        <taxon>Sordariomycetidae</taxon>
        <taxon>Sordariales</taxon>
        <taxon>Sordariaceae</taxon>
        <taxon>Sordaria</taxon>
    </lineage>
</organism>
<evidence type="ECO:0000313" key="4">
    <source>
        <dbReference type="Proteomes" id="UP000433876"/>
    </source>
</evidence>
<gene>
    <name evidence="3" type="ORF">SMACR_01671</name>
</gene>
<dbReference type="Proteomes" id="UP000433876">
    <property type="component" value="Unassembled WGS sequence"/>
</dbReference>
<reference evidence="3 4" key="1">
    <citation type="submission" date="2017-07" db="EMBL/GenBank/DDBJ databases">
        <title>Genome sequence of the Sordaria macrospora wild type strain R19027.</title>
        <authorList>
            <person name="Nowrousian M."/>
            <person name="Teichert I."/>
            <person name="Kueck U."/>
        </authorList>
    </citation>
    <scope>NUCLEOTIDE SEQUENCE [LARGE SCALE GENOMIC DNA]</scope>
    <source>
        <strain evidence="3 4">R19027</strain>
        <tissue evidence="3">Mycelium</tissue>
    </source>
</reference>
<keyword evidence="1" id="KW-0732">Signal</keyword>
<feature type="domain" description="DUF7136" evidence="2">
    <location>
        <begin position="26"/>
        <end position="246"/>
    </location>
</feature>
<proteinExistence type="predicted"/>
<evidence type="ECO:0000256" key="1">
    <source>
        <dbReference type="SAM" id="SignalP"/>
    </source>
</evidence>
<accession>A0A8S9A159</accession>
<dbReference type="VEuPathDB" id="FungiDB:SMAC_01671"/>
<comment type="caution">
    <text evidence="3">The sequence shown here is derived from an EMBL/GenBank/DDBJ whole genome shotgun (WGS) entry which is preliminary data.</text>
</comment>
<feature type="signal peptide" evidence="1">
    <location>
        <begin position="1"/>
        <end position="24"/>
    </location>
</feature>
<protein>
    <recommendedName>
        <fullName evidence="2">DUF7136 domain-containing protein</fullName>
    </recommendedName>
</protein>
<dbReference type="EMBL" id="NMPR01000008">
    <property type="protein sequence ID" value="KAA8635923.1"/>
    <property type="molecule type" value="Genomic_DNA"/>
</dbReference>
<dbReference type="AlphaFoldDB" id="A0A8S9A159"/>
<name>A0A8S9A159_SORMA</name>
<feature type="chain" id="PRO_5035796927" description="DUF7136 domain-containing protein" evidence="1">
    <location>
        <begin position="25"/>
        <end position="274"/>
    </location>
</feature>
<dbReference type="Pfam" id="PF23584">
    <property type="entry name" value="DUF7136"/>
    <property type="match status" value="1"/>
</dbReference>
<evidence type="ECO:0000313" key="3">
    <source>
        <dbReference type="EMBL" id="KAA8635923.1"/>
    </source>
</evidence>